<accession>A0A836D1M2</accession>
<dbReference type="EMBL" id="JAEMGP010000011">
    <property type="protein sequence ID" value="KAG5203368.1"/>
    <property type="molecule type" value="Genomic_DNA"/>
</dbReference>
<feature type="region of interest" description="Disordered" evidence="1">
    <location>
        <begin position="1"/>
        <end position="22"/>
    </location>
</feature>
<organism evidence="3 4">
    <name type="scientific">Ovis aries</name>
    <name type="common">Sheep</name>
    <dbReference type="NCBI Taxonomy" id="9940"/>
    <lineage>
        <taxon>Eukaryota</taxon>
        <taxon>Metazoa</taxon>
        <taxon>Chordata</taxon>
        <taxon>Craniata</taxon>
        <taxon>Vertebrata</taxon>
        <taxon>Euteleostomi</taxon>
        <taxon>Mammalia</taxon>
        <taxon>Eutheria</taxon>
        <taxon>Laurasiatheria</taxon>
        <taxon>Artiodactyla</taxon>
        <taxon>Ruminantia</taxon>
        <taxon>Pecora</taxon>
        <taxon>Bovidae</taxon>
        <taxon>Caprinae</taxon>
        <taxon>Ovis</taxon>
    </lineage>
</organism>
<proteinExistence type="predicted"/>
<sequence length="121" mass="12857">MQAARRLPGSGTAARSSEDAERAVPRALTELLKWRLQRLHEAVGALGPELAFSQVAPHVALFAWPLGSGLWTLLILVHWALQTGPPCAFASSSPQAMLLPPLCTSSMQASSCPDTPLQMSA</sequence>
<feature type="transmembrane region" description="Helical" evidence="2">
    <location>
        <begin position="59"/>
        <end position="81"/>
    </location>
</feature>
<keyword evidence="2" id="KW-1133">Transmembrane helix</keyword>
<evidence type="ECO:0000313" key="4">
    <source>
        <dbReference type="Proteomes" id="UP000664991"/>
    </source>
</evidence>
<name>A0A836D1M2_SHEEP</name>
<protein>
    <submittedName>
        <fullName evidence="3">Uncharacterized protein</fullName>
    </submittedName>
</protein>
<keyword evidence="2" id="KW-0812">Transmembrane</keyword>
<evidence type="ECO:0000256" key="2">
    <source>
        <dbReference type="SAM" id="Phobius"/>
    </source>
</evidence>
<evidence type="ECO:0000256" key="1">
    <source>
        <dbReference type="SAM" id="MobiDB-lite"/>
    </source>
</evidence>
<gene>
    <name evidence="3" type="ORF">JEQ12_002951</name>
</gene>
<reference evidence="3 4" key="1">
    <citation type="submission" date="2020-12" db="EMBL/GenBank/DDBJ databases">
        <title>De novo assembly of Tibetan sheep genome.</title>
        <authorList>
            <person name="Li X."/>
        </authorList>
    </citation>
    <scope>NUCLEOTIDE SEQUENCE [LARGE SCALE GENOMIC DNA]</scope>
    <source>
        <tissue evidence="3">Heart</tissue>
    </source>
</reference>
<keyword evidence="2" id="KW-0472">Membrane</keyword>
<dbReference type="AlphaFoldDB" id="A0A836D1M2"/>
<dbReference type="Proteomes" id="UP000664991">
    <property type="component" value="Unassembled WGS sequence"/>
</dbReference>
<evidence type="ECO:0000313" key="3">
    <source>
        <dbReference type="EMBL" id="KAG5203368.1"/>
    </source>
</evidence>
<comment type="caution">
    <text evidence="3">The sequence shown here is derived from an EMBL/GenBank/DDBJ whole genome shotgun (WGS) entry which is preliminary data.</text>
</comment>